<name>A0A4R6B0I9_9RHOB</name>
<protein>
    <submittedName>
        <fullName evidence="2">Serine kinase</fullName>
    </submittedName>
</protein>
<dbReference type="OrthoDB" id="8326226at2"/>
<dbReference type="Pfam" id="PF07475">
    <property type="entry name" value="Hpr_kinase_C"/>
    <property type="match status" value="1"/>
</dbReference>
<sequence>MANSQASEIRHATTVAVAGCGLMIQGPSGAGKSALALVLMAHGGQLVADDRTALHVRGTPARVWVDAPPGLPPLIEARGMGLLPAKHSGPVPLVALVRLDRPETDRLPQIRSELVLGHKVALFHNPENAHFPYALLQYLRCRNKSGHTHGG</sequence>
<organism evidence="2 3">
    <name type="scientific">Meridianimarinicoccus aquatilis</name>
    <dbReference type="NCBI Taxonomy" id="2552766"/>
    <lineage>
        <taxon>Bacteria</taxon>
        <taxon>Pseudomonadati</taxon>
        <taxon>Pseudomonadota</taxon>
        <taxon>Alphaproteobacteria</taxon>
        <taxon>Rhodobacterales</taxon>
        <taxon>Paracoccaceae</taxon>
        <taxon>Meridianimarinicoccus</taxon>
    </lineage>
</organism>
<dbReference type="InterPro" id="IPR027417">
    <property type="entry name" value="P-loop_NTPase"/>
</dbReference>
<evidence type="ECO:0000313" key="3">
    <source>
        <dbReference type="Proteomes" id="UP000294562"/>
    </source>
</evidence>
<dbReference type="SUPFAM" id="SSF53795">
    <property type="entry name" value="PEP carboxykinase-like"/>
    <property type="match status" value="1"/>
</dbReference>
<keyword evidence="3" id="KW-1185">Reference proteome</keyword>
<dbReference type="Gene3D" id="3.40.50.300">
    <property type="entry name" value="P-loop containing nucleotide triphosphate hydrolases"/>
    <property type="match status" value="1"/>
</dbReference>
<keyword evidence="2" id="KW-0808">Transferase</keyword>
<reference evidence="2 3" key="1">
    <citation type="submission" date="2019-03" db="EMBL/GenBank/DDBJ databases">
        <title>Rhodobacteraceae bacterium SM1902, a new member of the family Rhodobacteraceae isolated from Yantai.</title>
        <authorList>
            <person name="Sun Y."/>
        </authorList>
    </citation>
    <scope>NUCLEOTIDE SEQUENCE [LARGE SCALE GENOMIC DNA]</scope>
    <source>
        <strain evidence="2 3">SM1902</strain>
    </source>
</reference>
<dbReference type="GO" id="GO:0005524">
    <property type="term" value="F:ATP binding"/>
    <property type="evidence" value="ECO:0007669"/>
    <property type="project" value="InterPro"/>
</dbReference>
<dbReference type="InterPro" id="IPR011104">
    <property type="entry name" value="Hpr_kin/Pase_C"/>
</dbReference>
<evidence type="ECO:0000313" key="2">
    <source>
        <dbReference type="EMBL" id="TDL90631.1"/>
    </source>
</evidence>
<dbReference type="GO" id="GO:0006109">
    <property type="term" value="P:regulation of carbohydrate metabolic process"/>
    <property type="evidence" value="ECO:0007669"/>
    <property type="project" value="InterPro"/>
</dbReference>
<dbReference type="AlphaFoldDB" id="A0A4R6B0I9"/>
<dbReference type="EMBL" id="SMZO01000007">
    <property type="protein sequence ID" value="TDL90631.1"/>
    <property type="molecule type" value="Genomic_DNA"/>
</dbReference>
<accession>A0A4R6B0I9</accession>
<comment type="caution">
    <text evidence="2">The sequence shown here is derived from an EMBL/GenBank/DDBJ whole genome shotgun (WGS) entry which is preliminary data.</text>
</comment>
<dbReference type="RefSeq" id="WP_133341780.1">
    <property type="nucleotide sequence ID" value="NZ_SMZO01000007.1"/>
</dbReference>
<gene>
    <name evidence="2" type="ORF">E2L05_04945</name>
</gene>
<dbReference type="Proteomes" id="UP000294562">
    <property type="component" value="Unassembled WGS sequence"/>
</dbReference>
<dbReference type="GO" id="GO:0000155">
    <property type="term" value="F:phosphorelay sensor kinase activity"/>
    <property type="evidence" value="ECO:0007669"/>
    <property type="project" value="InterPro"/>
</dbReference>
<evidence type="ECO:0000259" key="1">
    <source>
        <dbReference type="Pfam" id="PF07475"/>
    </source>
</evidence>
<keyword evidence="2" id="KW-0418">Kinase</keyword>
<feature type="domain" description="HPr kinase/phosphorylase C-terminal" evidence="1">
    <location>
        <begin position="8"/>
        <end position="84"/>
    </location>
</feature>
<proteinExistence type="predicted"/>